<keyword evidence="3" id="KW-1185">Reference proteome</keyword>
<proteinExistence type="predicted"/>
<dbReference type="GO" id="GO:0004074">
    <property type="term" value="F:biliverdin reductase [NAD(P)H] activity"/>
    <property type="evidence" value="ECO:0007669"/>
    <property type="project" value="TreeGrafter"/>
</dbReference>
<accession>I3C3R6</accession>
<evidence type="ECO:0000259" key="1">
    <source>
        <dbReference type="Pfam" id="PF13460"/>
    </source>
</evidence>
<dbReference type="Pfam" id="PF13460">
    <property type="entry name" value="NAD_binding_10"/>
    <property type="match status" value="1"/>
</dbReference>
<dbReference type="GO" id="GO:0042602">
    <property type="term" value="F:riboflavin reductase (NADPH) activity"/>
    <property type="evidence" value="ECO:0007669"/>
    <property type="project" value="TreeGrafter"/>
</dbReference>
<dbReference type="EMBL" id="JH651379">
    <property type="protein sequence ID" value="EIJ38259.1"/>
    <property type="molecule type" value="Genomic_DNA"/>
</dbReference>
<dbReference type="Gene3D" id="3.40.50.720">
    <property type="entry name" value="NAD(P)-binding Rossmann-like Domain"/>
    <property type="match status" value="1"/>
</dbReference>
<organism evidence="2 3">
    <name type="scientific">Galbibacter orientalis DSM 19592</name>
    <dbReference type="NCBI Taxonomy" id="926559"/>
    <lineage>
        <taxon>Bacteria</taxon>
        <taxon>Pseudomonadati</taxon>
        <taxon>Bacteroidota</taxon>
        <taxon>Flavobacteriia</taxon>
        <taxon>Flavobacteriales</taxon>
        <taxon>Flavobacteriaceae</taxon>
        <taxon>Galbibacter</taxon>
    </lineage>
</organism>
<sequence>MKILILGATERTGKLILVEALNKGYYIHCLVREPNKIVENHKNHKIYKGSPEQVADLENAIQGCKGIISLFSYSEAVLYF</sequence>
<dbReference type="SUPFAM" id="SSF51735">
    <property type="entry name" value="NAD(P)-binding Rossmann-fold domains"/>
    <property type="match status" value="1"/>
</dbReference>
<dbReference type="PANTHER" id="PTHR43355:SF2">
    <property type="entry name" value="FLAVIN REDUCTASE (NADPH)"/>
    <property type="match status" value="1"/>
</dbReference>
<evidence type="ECO:0000313" key="2">
    <source>
        <dbReference type="EMBL" id="EIJ38259.1"/>
    </source>
</evidence>
<dbReference type="OrthoDB" id="9790734at2"/>
<dbReference type="PANTHER" id="PTHR43355">
    <property type="entry name" value="FLAVIN REDUCTASE (NADPH)"/>
    <property type="match status" value="1"/>
</dbReference>
<dbReference type="Proteomes" id="UP000004690">
    <property type="component" value="Unassembled WGS sequence"/>
</dbReference>
<dbReference type="STRING" id="926559.JoomaDRAFT_1242"/>
<reference evidence="2 3" key="1">
    <citation type="submission" date="2012-02" db="EMBL/GenBank/DDBJ databases">
        <title>Improved High-Quality Draft genome of Joostella marina DSM 19592.</title>
        <authorList>
            <consortium name="US DOE Joint Genome Institute (JGI-PGF)"/>
            <person name="Lucas S."/>
            <person name="Copeland A."/>
            <person name="Lapidus A."/>
            <person name="Bruce D."/>
            <person name="Goodwin L."/>
            <person name="Pitluck S."/>
            <person name="Peters L."/>
            <person name="Chertkov O."/>
            <person name="Ovchinnikova G."/>
            <person name="Kyrpides N."/>
            <person name="Mavromatis K."/>
            <person name="Detter J.C."/>
            <person name="Han C."/>
            <person name="Land M."/>
            <person name="Hauser L."/>
            <person name="Markowitz V."/>
            <person name="Cheng J.-F."/>
            <person name="Hugenholtz P."/>
            <person name="Woyke T."/>
            <person name="Wu D."/>
            <person name="Tindall B."/>
            <person name="Brambilla E."/>
            <person name="Klenk H.-P."/>
            <person name="Eisen J.A."/>
        </authorList>
    </citation>
    <scope>NUCLEOTIDE SEQUENCE [LARGE SCALE GENOMIC DNA]</scope>
    <source>
        <strain evidence="2 3">DSM 19592</strain>
    </source>
</reference>
<evidence type="ECO:0000313" key="3">
    <source>
        <dbReference type="Proteomes" id="UP000004690"/>
    </source>
</evidence>
<dbReference type="AlphaFoldDB" id="I3C3R6"/>
<dbReference type="HOGENOM" id="CLU_2585035_0_0_10"/>
<dbReference type="InterPro" id="IPR051606">
    <property type="entry name" value="Polyketide_Oxido-like"/>
</dbReference>
<name>I3C3R6_9FLAO</name>
<dbReference type="RefSeq" id="WP_008611417.1">
    <property type="nucleotide sequence ID" value="NZ_JH651379.1"/>
</dbReference>
<feature type="domain" description="NAD(P)-binding" evidence="1">
    <location>
        <begin position="7"/>
        <end position="71"/>
    </location>
</feature>
<dbReference type="InterPro" id="IPR016040">
    <property type="entry name" value="NAD(P)-bd_dom"/>
</dbReference>
<dbReference type="InterPro" id="IPR036291">
    <property type="entry name" value="NAD(P)-bd_dom_sf"/>
</dbReference>
<gene>
    <name evidence="2" type="ORF">JoomaDRAFT_1242</name>
</gene>
<protein>
    <recommendedName>
        <fullName evidence="1">NAD(P)-binding domain-containing protein</fullName>
    </recommendedName>
</protein>